<accession>A0AAU8B1A4</accession>
<evidence type="ECO:0000313" key="1">
    <source>
        <dbReference type="EMBL" id="XCD05160.1"/>
    </source>
</evidence>
<proteinExistence type="predicted"/>
<sequence>MFNGVEYVREMCKNKGVSISTLEKDCGFSNGYLNPKKLNKIPYDRAIKIAEYLDLDADYIATGKVKPKYYLNDETAAIAQEIFENKELRLLFDASRNADPEDIKAVHSMLLALKRKERGNID</sequence>
<dbReference type="Gene3D" id="1.10.260.40">
    <property type="entry name" value="lambda repressor-like DNA-binding domains"/>
    <property type="match status" value="1"/>
</dbReference>
<dbReference type="EMBL" id="PP511522">
    <property type="protein sequence ID" value="XCD05160.1"/>
    <property type="molecule type" value="Genomic_DNA"/>
</dbReference>
<name>A0AAU8B1A4_9CAUD</name>
<dbReference type="InterPro" id="IPR010982">
    <property type="entry name" value="Lambda_DNA-bd_dom_sf"/>
</dbReference>
<dbReference type="GO" id="GO:0003677">
    <property type="term" value="F:DNA binding"/>
    <property type="evidence" value="ECO:0007669"/>
    <property type="project" value="InterPro"/>
</dbReference>
<protein>
    <submittedName>
        <fullName evidence="1">Repressor protein</fullName>
    </submittedName>
</protein>
<organism evidence="1">
    <name type="scientific">Dulem virus 35</name>
    <dbReference type="NCBI Taxonomy" id="3145753"/>
    <lineage>
        <taxon>Viruses</taxon>
        <taxon>Duplodnaviria</taxon>
        <taxon>Heunggongvirae</taxon>
        <taxon>Uroviricota</taxon>
        <taxon>Caudoviricetes</taxon>
    </lineage>
</organism>
<reference evidence="1" key="1">
    <citation type="submission" date="2024-03" db="EMBL/GenBank/DDBJ databases">
        <title>Diverse circular DNA viruses in blood, oral, and fecal samples of captive lemurs.</title>
        <authorList>
            <person name="Paietta E.N."/>
            <person name="Kraberger S."/>
            <person name="Lund M.C."/>
            <person name="Custer J.M."/>
            <person name="Vargas K.M."/>
            <person name="Ehmke E.E."/>
            <person name="Yoder A.D."/>
            <person name="Varsani A."/>
        </authorList>
    </citation>
    <scope>NUCLEOTIDE SEQUENCE</scope>
    <source>
        <strain evidence="1">Duke_24FS_4</strain>
    </source>
</reference>